<accession>A0ACB9PRS2</accession>
<proteinExistence type="predicted"/>
<reference evidence="1 2" key="1">
    <citation type="journal article" date="2022" name="DNA Res.">
        <title>Chromosomal-level genome assembly of the orchid tree Bauhinia variegata (Leguminosae; Cercidoideae) supports the allotetraploid origin hypothesis of Bauhinia.</title>
        <authorList>
            <person name="Zhong Y."/>
            <person name="Chen Y."/>
            <person name="Zheng D."/>
            <person name="Pang J."/>
            <person name="Liu Y."/>
            <person name="Luo S."/>
            <person name="Meng S."/>
            <person name="Qian L."/>
            <person name="Wei D."/>
            <person name="Dai S."/>
            <person name="Zhou R."/>
        </authorList>
    </citation>
    <scope>NUCLEOTIDE SEQUENCE [LARGE SCALE GENOMIC DNA]</scope>
    <source>
        <strain evidence="1">BV-YZ2020</strain>
    </source>
</reference>
<protein>
    <submittedName>
        <fullName evidence="1">Uncharacterized protein</fullName>
    </submittedName>
</protein>
<dbReference type="EMBL" id="CM039428">
    <property type="protein sequence ID" value="KAI4350447.1"/>
    <property type="molecule type" value="Genomic_DNA"/>
</dbReference>
<organism evidence="1 2">
    <name type="scientific">Bauhinia variegata</name>
    <name type="common">Purple orchid tree</name>
    <name type="synonym">Phanera variegata</name>
    <dbReference type="NCBI Taxonomy" id="167791"/>
    <lineage>
        <taxon>Eukaryota</taxon>
        <taxon>Viridiplantae</taxon>
        <taxon>Streptophyta</taxon>
        <taxon>Embryophyta</taxon>
        <taxon>Tracheophyta</taxon>
        <taxon>Spermatophyta</taxon>
        <taxon>Magnoliopsida</taxon>
        <taxon>eudicotyledons</taxon>
        <taxon>Gunneridae</taxon>
        <taxon>Pentapetalae</taxon>
        <taxon>rosids</taxon>
        <taxon>fabids</taxon>
        <taxon>Fabales</taxon>
        <taxon>Fabaceae</taxon>
        <taxon>Cercidoideae</taxon>
        <taxon>Cercideae</taxon>
        <taxon>Bauhiniinae</taxon>
        <taxon>Bauhinia</taxon>
    </lineage>
</organism>
<name>A0ACB9PRS2_BAUVA</name>
<evidence type="ECO:0000313" key="2">
    <source>
        <dbReference type="Proteomes" id="UP000828941"/>
    </source>
</evidence>
<gene>
    <name evidence="1" type="ORF">L6164_004902</name>
</gene>
<comment type="caution">
    <text evidence="1">The sequence shown here is derived from an EMBL/GenBank/DDBJ whole genome shotgun (WGS) entry which is preliminary data.</text>
</comment>
<keyword evidence="2" id="KW-1185">Reference proteome</keyword>
<evidence type="ECO:0000313" key="1">
    <source>
        <dbReference type="EMBL" id="KAI4350447.1"/>
    </source>
</evidence>
<dbReference type="Proteomes" id="UP000828941">
    <property type="component" value="Chromosome 3"/>
</dbReference>
<sequence length="111" mass="11463">MAIITKLSAFISLLVFFAHLLSLSSTTQAEPTVLASPGVSPYVTAPDIYPFFPNPSADGPMSFAAPPQAERPVLAPSSGDFVGIKSSTSARLDSTAAIVFALLSSFLVTGT</sequence>